<evidence type="ECO:0000256" key="7">
    <source>
        <dbReference type="ARBA" id="ARBA00022786"/>
    </source>
</evidence>
<keyword evidence="17" id="KW-1185">Reference proteome</keyword>
<evidence type="ECO:0000256" key="6">
    <source>
        <dbReference type="ARBA" id="ARBA00022771"/>
    </source>
</evidence>
<keyword evidence="3" id="KW-0808">Transferase</keyword>
<evidence type="ECO:0000256" key="8">
    <source>
        <dbReference type="ARBA" id="ARBA00022833"/>
    </source>
</evidence>
<evidence type="ECO:0000256" key="4">
    <source>
        <dbReference type="ARBA" id="ARBA00022692"/>
    </source>
</evidence>
<dbReference type="SUPFAM" id="SSF57850">
    <property type="entry name" value="RING/U-box"/>
    <property type="match status" value="1"/>
</dbReference>
<proteinExistence type="inferred from homology"/>
<evidence type="ECO:0000313" key="17">
    <source>
        <dbReference type="Proteomes" id="UP000215914"/>
    </source>
</evidence>
<reference evidence="15" key="3">
    <citation type="submission" date="2020-06" db="EMBL/GenBank/DDBJ databases">
        <title>Helianthus annuus Genome sequencing and assembly Release 2.</title>
        <authorList>
            <person name="Gouzy J."/>
            <person name="Langlade N."/>
            <person name="Munos S."/>
        </authorList>
    </citation>
    <scope>NUCLEOTIDE SEQUENCE</scope>
    <source>
        <tissue evidence="15">Leaves</tissue>
    </source>
</reference>
<evidence type="ECO:0000313" key="16">
    <source>
        <dbReference type="EMBL" id="OTG32590.1"/>
    </source>
</evidence>
<comment type="similarity">
    <text evidence="11">Belongs to the RING-type zinc finger family. ATL subfamily.</text>
</comment>
<evidence type="ECO:0000256" key="13">
    <source>
        <dbReference type="SAM" id="Phobius"/>
    </source>
</evidence>
<evidence type="ECO:0000256" key="2">
    <source>
        <dbReference type="ARBA" id="ARBA00004906"/>
    </source>
</evidence>
<dbReference type="Gene3D" id="3.30.40.10">
    <property type="entry name" value="Zinc/RING finger domain, C3HC4 (zinc finger)"/>
    <property type="match status" value="1"/>
</dbReference>
<dbReference type="GO" id="GO:0016567">
    <property type="term" value="P:protein ubiquitination"/>
    <property type="evidence" value="ECO:0007669"/>
    <property type="project" value="UniProtKB-UniPathway"/>
</dbReference>
<dbReference type="PROSITE" id="PS50089">
    <property type="entry name" value="ZF_RING_2"/>
    <property type="match status" value="1"/>
</dbReference>
<evidence type="ECO:0000256" key="5">
    <source>
        <dbReference type="ARBA" id="ARBA00022723"/>
    </source>
</evidence>
<gene>
    <name evidence="16" type="ORF">HannXRQ_Chr03g0088331</name>
    <name evidence="15" type="ORF">HanXRQr2_Chr03g0099721</name>
</gene>
<evidence type="ECO:0000259" key="14">
    <source>
        <dbReference type="PROSITE" id="PS50089"/>
    </source>
</evidence>
<evidence type="ECO:0000256" key="12">
    <source>
        <dbReference type="PROSITE-ProRule" id="PRU00175"/>
    </source>
</evidence>
<evidence type="ECO:0000256" key="1">
    <source>
        <dbReference type="ARBA" id="ARBA00004167"/>
    </source>
</evidence>
<keyword evidence="8" id="KW-0862">Zinc</keyword>
<dbReference type="GO" id="GO:0016020">
    <property type="term" value="C:membrane"/>
    <property type="evidence" value="ECO:0007669"/>
    <property type="project" value="UniProtKB-SubCell"/>
</dbReference>
<dbReference type="UniPathway" id="UPA00143"/>
<dbReference type="AlphaFoldDB" id="A0A251VAF4"/>
<reference evidence="16" key="2">
    <citation type="submission" date="2017-02" db="EMBL/GenBank/DDBJ databases">
        <title>Sunflower complete genome.</title>
        <authorList>
            <person name="Langlade N."/>
            <person name="Munos S."/>
        </authorList>
    </citation>
    <scope>NUCLEOTIDE SEQUENCE [LARGE SCALE GENOMIC DNA]</scope>
    <source>
        <tissue evidence="16">Leaves</tissue>
    </source>
</reference>
<dbReference type="PANTHER" id="PTHR45768">
    <property type="entry name" value="E3 UBIQUITIN-PROTEIN LIGASE RNF13-LIKE"/>
    <property type="match status" value="1"/>
</dbReference>
<keyword evidence="5" id="KW-0479">Metal-binding</keyword>
<keyword evidence="6 12" id="KW-0863">Zinc-finger</keyword>
<dbReference type="EMBL" id="CM007892">
    <property type="protein sequence ID" value="OTG32590.1"/>
    <property type="molecule type" value="Genomic_DNA"/>
</dbReference>
<evidence type="ECO:0000256" key="11">
    <source>
        <dbReference type="ARBA" id="ARBA00024209"/>
    </source>
</evidence>
<sequence>MDQVSKTELTVGFTSTFVVGVWLLWRRQARRSATLRLVDDTNKSMVITAEKEAYSGCMYDCVVCLCEVSPGDECRELPNCDHGVQFHAQCIGVWLKDHSTCPICRSHIPRPMSQCLHAYFTVHLVQFIVSYCNSVLENVASSIGDCRDF</sequence>
<accession>A0A251VAF4</accession>
<dbReference type="PANTHER" id="PTHR45768:SF18">
    <property type="entry name" value="RING-H2 FINGER PROTEIN ATL47-RELATED"/>
    <property type="match status" value="1"/>
</dbReference>
<dbReference type="InterPro" id="IPR013083">
    <property type="entry name" value="Znf_RING/FYVE/PHD"/>
</dbReference>
<evidence type="ECO:0000313" key="15">
    <source>
        <dbReference type="EMBL" id="KAF5813541.1"/>
    </source>
</evidence>
<evidence type="ECO:0000256" key="9">
    <source>
        <dbReference type="ARBA" id="ARBA00022989"/>
    </source>
</evidence>
<dbReference type="EMBL" id="MNCJ02000318">
    <property type="protein sequence ID" value="KAF5813541.1"/>
    <property type="molecule type" value="Genomic_DNA"/>
</dbReference>
<dbReference type="InParanoid" id="A0A251VAF4"/>
<dbReference type="GO" id="GO:0016740">
    <property type="term" value="F:transferase activity"/>
    <property type="evidence" value="ECO:0007669"/>
    <property type="project" value="UniProtKB-KW"/>
</dbReference>
<dbReference type="GO" id="GO:0008270">
    <property type="term" value="F:zinc ion binding"/>
    <property type="evidence" value="ECO:0007669"/>
    <property type="project" value="UniProtKB-KW"/>
</dbReference>
<dbReference type="Gramene" id="mRNA:HanXRQr2_Chr03g0099721">
    <property type="protein sequence ID" value="CDS:HanXRQr2_Chr03g0099721.1"/>
    <property type="gene ID" value="HanXRQr2_Chr03g0099721"/>
</dbReference>
<comment type="pathway">
    <text evidence="2">Protein modification; protein ubiquitination.</text>
</comment>
<protein>
    <submittedName>
        <fullName evidence="16">Putative zinc finger, RING/FYVE/PHD-type</fullName>
    </submittedName>
    <submittedName>
        <fullName evidence="15">Transcription factor C2H2 family</fullName>
    </submittedName>
</protein>
<keyword evidence="10 13" id="KW-0472">Membrane</keyword>
<evidence type="ECO:0000256" key="3">
    <source>
        <dbReference type="ARBA" id="ARBA00022679"/>
    </source>
</evidence>
<keyword evidence="4 13" id="KW-0812">Transmembrane</keyword>
<dbReference type="Pfam" id="PF13639">
    <property type="entry name" value="zf-RING_2"/>
    <property type="match status" value="1"/>
</dbReference>
<evidence type="ECO:0000256" key="10">
    <source>
        <dbReference type="ARBA" id="ARBA00023136"/>
    </source>
</evidence>
<feature type="domain" description="RING-type" evidence="14">
    <location>
        <begin position="61"/>
        <end position="105"/>
    </location>
</feature>
<organism evidence="16 17">
    <name type="scientific">Helianthus annuus</name>
    <name type="common">Common sunflower</name>
    <dbReference type="NCBI Taxonomy" id="4232"/>
    <lineage>
        <taxon>Eukaryota</taxon>
        <taxon>Viridiplantae</taxon>
        <taxon>Streptophyta</taxon>
        <taxon>Embryophyta</taxon>
        <taxon>Tracheophyta</taxon>
        <taxon>Spermatophyta</taxon>
        <taxon>Magnoliopsida</taxon>
        <taxon>eudicotyledons</taxon>
        <taxon>Gunneridae</taxon>
        <taxon>Pentapetalae</taxon>
        <taxon>asterids</taxon>
        <taxon>campanulids</taxon>
        <taxon>Asterales</taxon>
        <taxon>Asteraceae</taxon>
        <taxon>Asteroideae</taxon>
        <taxon>Heliantheae alliance</taxon>
        <taxon>Heliantheae</taxon>
        <taxon>Helianthus</taxon>
    </lineage>
</organism>
<comment type="subcellular location">
    <subcellularLocation>
        <location evidence="1">Membrane</location>
        <topology evidence="1">Single-pass membrane protein</topology>
    </subcellularLocation>
</comment>
<reference evidence="15 17" key="1">
    <citation type="journal article" date="2017" name="Nature">
        <title>The sunflower genome provides insights into oil metabolism, flowering and Asterid evolution.</title>
        <authorList>
            <person name="Badouin H."/>
            <person name="Gouzy J."/>
            <person name="Grassa C.J."/>
            <person name="Murat F."/>
            <person name="Staton S.E."/>
            <person name="Cottret L."/>
            <person name="Lelandais-Briere C."/>
            <person name="Owens G.L."/>
            <person name="Carrere S."/>
            <person name="Mayjonade B."/>
            <person name="Legrand L."/>
            <person name="Gill N."/>
            <person name="Kane N.C."/>
            <person name="Bowers J.E."/>
            <person name="Hubner S."/>
            <person name="Bellec A."/>
            <person name="Berard A."/>
            <person name="Berges H."/>
            <person name="Blanchet N."/>
            <person name="Boniface M.C."/>
            <person name="Brunel D."/>
            <person name="Catrice O."/>
            <person name="Chaidir N."/>
            <person name="Claudel C."/>
            <person name="Donnadieu C."/>
            <person name="Faraut T."/>
            <person name="Fievet G."/>
            <person name="Helmstetter N."/>
            <person name="King M."/>
            <person name="Knapp S.J."/>
            <person name="Lai Z."/>
            <person name="Le Paslier M.C."/>
            <person name="Lippi Y."/>
            <person name="Lorenzon L."/>
            <person name="Mandel J.R."/>
            <person name="Marage G."/>
            <person name="Marchand G."/>
            <person name="Marquand E."/>
            <person name="Bret-Mestries E."/>
            <person name="Morien E."/>
            <person name="Nambeesan S."/>
            <person name="Nguyen T."/>
            <person name="Pegot-Espagnet P."/>
            <person name="Pouilly N."/>
            <person name="Raftis F."/>
            <person name="Sallet E."/>
            <person name="Schiex T."/>
            <person name="Thomas J."/>
            <person name="Vandecasteele C."/>
            <person name="Vares D."/>
            <person name="Vear F."/>
            <person name="Vautrin S."/>
            <person name="Crespi M."/>
            <person name="Mangin B."/>
            <person name="Burke J.M."/>
            <person name="Salse J."/>
            <person name="Munos S."/>
            <person name="Vincourt P."/>
            <person name="Rieseberg L.H."/>
            <person name="Langlade N.B."/>
        </authorList>
    </citation>
    <scope>NUCLEOTIDE SEQUENCE [LARGE SCALE GENOMIC DNA]</scope>
    <source>
        <strain evidence="17">cv. SF193</strain>
        <tissue evidence="15">Leaves</tissue>
    </source>
</reference>
<dbReference type="Proteomes" id="UP000215914">
    <property type="component" value="Chromosome 3"/>
</dbReference>
<name>A0A251VAF4_HELAN</name>
<keyword evidence="9 13" id="KW-1133">Transmembrane helix</keyword>
<dbReference type="InterPro" id="IPR001841">
    <property type="entry name" value="Znf_RING"/>
</dbReference>
<feature type="transmembrane region" description="Helical" evidence="13">
    <location>
        <begin position="6"/>
        <end position="25"/>
    </location>
</feature>
<keyword evidence="7" id="KW-0833">Ubl conjugation pathway</keyword>